<protein>
    <submittedName>
        <fullName evidence="1">Uncharacterized protein</fullName>
    </submittedName>
</protein>
<evidence type="ECO:0000313" key="1">
    <source>
        <dbReference type="EMBL" id="VFB19734.1"/>
    </source>
</evidence>
<organism evidence="1 2">
    <name type="scientific">Pseudomonas fragi</name>
    <dbReference type="NCBI Taxonomy" id="296"/>
    <lineage>
        <taxon>Bacteria</taxon>
        <taxon>Pseudomonadati</taxon>
        <taxon>Pseudomonadota</taxon>
        <taxon>Gammaproteobacteria</taxon>
        <taxon>Pseudomonadales</taxon>
        <taxon>Pseudomonadaceae</taxon>
        <taxon>Pseudomonas</taxon>
    </lineage>
</organism>
<reference evidence="1 2" key="1">
    <citation type="submission" date="2019-02" db="EMBL/GenBank/DDBJ databases">
        <authorList>
            <consortium name="Pathogen Informatics"/>
        </authorList>
    </citation>
    <scope>NUCLEOTIDE SEQUENCE [LARGE SCALE GENOMIC DNA]</scope>
    <source>
        <strain evidence="1 2">3012STDY7103891</strain>
    </source>
</reference>
<dbReference type="Proteomes" id="UP000330809">
    <property type="component" value="Unassembled WGS sequence"/>
</dbReference>
<name>A0A449IJW8_PSEFR</name>
<sequence length="90" mass="9970">MQRKARTIGFVHADPVGKTADFILGRRNLQGRMGRAQALTVDLQVRQITLGPMSDLTINAGHLTMKGVDFVVNLPDFALIQRTIDALYFS</sequence>
<gene>
    <name evidence="1" type="ORF">NCTC10754_02336</name>
</gene>
<dbReference type="AlphaFoldDB" id="A0A449IJW8"/>
<proteinExistence type="predicted"/>
<dbReference type="EMBL" id="CAACYJ010000030">
    <property type="protein sequence ID" value="VFB19734.1"/>
    <property type="molecule type" value="Genomic_DNA"/>
</dbReference>
<accession>A0A449IJW8</accession>
<evidence type="ECO:0000313" key="2">
    <source>
        <dbReference type="Proteomes" id="UP000330809"/>
    </source>
</evidence>